<dbReference type="AlphaFoldDB" id="H3NPQ9"/>
<dbReference type="PANTHER" id="PTHR30185">
    <property type="entry name" value="CRYPTIC BETA-GLUCOSIDE BGL OPERON ANTITERMINATOR"/>
    <property type="match status" value="1"/>
</dbReference>
<dbReference type="OrthoDB" id="3175596at2"/>
<dbReference type="InterPro" id="IPR050661">
    <property type="entry name" value="BglG_antiterminators"/>
</dbReference>
<dbReference type="EMBL" id="AGEI01000024">
    <property type="protein sequence ID" value="EHR33287.1"/>
    <property type="molecule type" value="Genomic_DNA"/>
</dbReference>
<evidence type="ECO:0000256" key="4">
    <source>
        <dbReference type="ARBA" id="ARBA00023159"/>
    </source>
</evidence>
<gene>
    <name evidence="9" type="ORF">HMPREF9709_01331</name>
</gene>
<keyword evidence="3" id="KW-0805">Transcription regulation</keyword>
<dbReference type="eggNOG" id="COG1762">
    <property type="taxonomic scope" value="Bacteria"/>
</dbReference>
<dbReference type="InterPro" id="IPR016152">
    <property type="entry name" value="PTrfase/Anion_transptr"/>
</dbReference>
<dbReference type="Gene3D" id="1.10.10.10">
    <property type="entry name" value="Winged helix-like DNA-binding domain superfamily/Winged helix DNA-binding domain"/>
    <property type="match status" value="1"/>
</dbReference>
<sequence>MIETLSKQIFDYLTSDYEYHNIQELSNILTVDKTNIIDEISKLNKTIIKNGAEIYINNNEDFKFIIYNDKKFRKFLRNDWYKLAYISQESSDKYSRYKIILRLLLFSNNYIKQQELSDMLYVSKSQINKDMIEIKEHLDNYNLSIISKPYYGMKISGKEKDIRMAIKDEIGEDDILFNNNQEKKLFKKIEATITNLDFGDDYYLSHINQQNLIIHLFILIIRISNNKVIVLPQDIEEKVITFKEAKIAEKIINELQENLDIEIPYQEFLYLTMHLIAKNSVVKQDKISQEILSLTDDIIKEIYRVTNYDFRDNIDLYFSLSTHLAILSYRIKYGFNLKNPIINDIKNHPLSFQIATIGSRIINNKYHVKISEDEIGYIALHIMAAMENPNKSNKKNILVICGSGKSSAMIMKSQLENQFKNQIDKIETTDLHNIKDINLEEFDFIVSSLNIILDTKIPIIYADIIFKDKDVKSISSAINYHAINKMNKIFKNSIYLKHLKVKTKNEILKSLSLEASKYINLEKEYIYTQFQNRERLGNTSFSNGVAIPHILEPVNTDTFMIISSLDKPIIWDDNKVKIIISLFIGKDNGDMTLFYDKLGTYLNNIEAINNSANFQEIEEFLELFLNL</sequence>
<dbReference type="Gene3D" id="3.40.50.2300">
    <property type="match status" value="1"/>
</dbReference>
<keyword evidence="1" id="KW-0808">Transferase</keyword>
<keyword evidence="5" id="KW-0804">Transcription</keyword>
<dbReference type="InterPro" id="IPR011608">
    <property type="entry name" value="PRD"/>
</dbReference>
<organism evidence="9 10">
    <name type="scientific">Helcococcus kunzii ATCC 51366</name>
    <dbReference type="NCBI Taxonomy" id="883114"/>
    <lineage>
        <taxon>Bacteria</taxon>
        <taxon>Bacillati</taxon>
        <taxon>Bacillota</taxon>
        <taxon>Tissierellia</taxon>
        <taxon>Tissierellales</taxon>
        <taxon>Peptoniphilaceae</taxon>
        <taxon>Helcococcus</taxon>
    </lineage>
</organism>
<dbReference type="SUPFAM" id="SSF52794">
    <property type="entry name" value="PTS system IIB component-like"/>
    <property type="match status" value="1"/>
</dbReference>
<evidence type="ECO:0000259" key="7">
    <source>
        <dbReference type="PROSITE" id="PS51099"/>
    </source>
</evidence>
<feature type="domain" description="PRD" evidence="8">
    <location>
        <begin position="286"/>
        <end position="392"/>
    </location>
</feature>
<dbReference type="InterPro" id="IPR007737">
    <property type="entry name" value="Mga_HTH"/>
</dbReference>
<evidence type="ECO:0000259" key="8">
    <source>
        <dbReference type="PROSITE" id="PS51372"/>
    </source>
</evidence>
<dbReference type="Gene3D" id="1.10.1790.10">
    <property type="entry name" value="PRD domain"/>
    <property type="match status" value="2"/>
</dbReference>
<dbReference type="Proteomes" id="UP000004191">
    <property type="component" value="Unassembled WGS sequence"/>
</dbReference>
<comment type="caution">
    <text evidence="9">The sequence shown here is derived from an EMBL/GenBank/DDBJ whole genome shotgun (WGS) entry which is preliminary data.</text>
</comment>
<feature type="domain" description="PRD" evidence="8">
    <location>
        <begin position="180"/>
        <end position="285"/>
    </location>
</feature>
<evidence type="ECO:0000259" key="6">
    <source>
        <dbReference type="PROSITE" id="PS51094"/>
    </source>
</evidence>
<dbReference type="RefSeq" id="WP_005398846.1">
    <property type="nucleotide sequence ID" value="NZ_JH601088.1"/>
</dbReference>
<evidence type="ECO:0000256" key="1">
    <source>
        <dbReference type="ARBA" id="ARBA00022679"/>
    </source>
</evidence>
<dbReference type="Pfam" id="PF00359">
    <property type="entry name" value="PTS_EIIA_2"/>
    <property type="match status" value="1"/>
</dbReference>
<dbReference type="PROSITE" id="PS51094">
    <property type="entry name" value="PTS_EIIA_TYPE_2"/>
    <property type="match status" value="1"/>
</dbReference>
<keyword evidence="2" id="KW-0677">Repeat</keyword>
<evidence type="ECO:0000256" key="2">
    <source>
        <dbReference type="ARBA" id="ARBA00022737"/>
    </source>
</evidence>
<evidence type="ECO:0008006" key="11">
    <source>
        <dbReference type="Google" id="ProtNLM"/>
    </source>
</evidence>
<keyword evidence="4" id="KW-0010">Activator</keyword>
<dbReference type="GeneID" id="96999298"/>
<evidence type="ECO:0000256" key="3">
    <source>
        <dbReference type="ARBA" id="ARBA00023015"/>
    </source>
</evidence>
<accession>H3NPQ9</accession>
<keyword evidence="10" id="KW-1185">Reference proteome</keyword>
<proteinExistence type="predicted"/>
<dbReference type="SUPFAM" id="SSF55804">
    <property type="entry name" value="Phoshotransferase/anion transport protein"/>
    <property type="match status" value="1"/>
</dbReference>
<dbReference type="GO" id="GO:0008982">
    <property type="term" value="F:protein-N(PI)-phosphohistidine-sugar phosphotransferase activity"/>
    <property type="evidence" value="ECO:0007669"/>
    <property type="project" value="InterPro"/>
</dbReference>
<feature type="domain" description="PTS EIIB type-2" evidence="7">
    <location>
        <begin position="395"/>
        <end position="487"/>
    </location>
</feature>
<name>H3NPQ9_9FIRM</name>
<dbReference type="InterPro" id="IPR013011">
    <property type="entry name" value="PTS_EIIB_2"/>
</dbReference>
<evidence type="ECO:0000313" key="9">
    <source>
        <dbReference type="EMBL" id="EHR33287.1"/>
    </source>
</evidence>
<dbReference type="STRING" id="883114.HMPREF9709_01331"/>
<dbReference type="GO" id="GO:0006355">
    <property type="term" value="P:regulation of DNA-templated transcription"/>
    <property type="evidence" value="ECO:0007669"/>
    <property type="project" value="InterPro"/>
</dbReference>
<dbReference type="InterPro" id="IPR036388">
    <property type="entry name" value="WH-like_DNA-bd_sf"/>
</dbReference>
<protein>
    <recommendedName>
        <fullName evidence="11">PTS system EIIA component</fullName>
    </recommendedName>
</protein>
<dbReference type="GO" id="GO:0009401">
    <property type="term" value="P:phosphoenolpyruvate-dependent sugar phosphotransferase system"/>
    <property type="evidence" value="ECO:0007669"/>
    <property type="project" value="InterPro"/>
</dbReference>
<feature type="domain" description="PTS EIIA type-2" evidence="6">
    <location>
        <begin position="488"/>
        <end position="627"/>
    </location>
</feature>
<dbReference type="PROSITE" id="PS51372">
    <property type="entry name" value="PRD_2"/>
    <property type="match status" value="2"/>
</dbReference>
<dbReference type="Gene3D" id="3.40.930.10">
    <property type="entry name" value="Mannitol-specific EII, Chain A"/>
    <property type="match status" value="1"/>
</dbReference>
<dbReference type="Pfam" id="PF05043">
    <property type="entry name" value="Mga"/>
    <property type="match status" value="1"/>
</dbReference>
<reference evidence="9 10" key="1">
    <citation type="submission" date="2012-01" db="EMBL/GenBank/DDBJ databases">
        <title>The Genome Sequence of Helcococcus kunzii ATCC 51366.</title>
        <authorList>
            <consortium name="The Broad Institute Genome Sequencing Platform"/>
            <person name="Earl A."/>
            <person name="Ward D."/>
            <person name="Feldgarden M."/>
            <person name="Gevers D."/>
            <person name="Huys G."/>
            <person name="Young S.K."/>
            <person name="Zeng Q."/>
            <person name="Gargeya S."/>
            <person name="Fitzgerald M."/>
            <person name="Haas B."/>
            <person name="Abouelleil A."/>
            <person name="Alvarado L."/>
            <person name="Arachchi H.M."/>
            <person name="Berlin A."/>
            <person name="Chapman S.B."/>
            <person name="Gearin G."/>
            <person name="Goldberg J."/>
            <person name="Griggs A."/>
            <person name="Gujja S."/>
            <person name="Hansen M."/>
            <person name="Heiman D."/>
            <person name="Howarth C."/>
            <person name="Larimer J."/>
            <person name="Lui A."/>
            <person name="MacDonald P.J.P."/>
            <person name="McCowen C."/>
            <person name="Montmayeur A."/>
            <person name="Murphy C."/>
            <person name="Neiman D."/>
            <person name="Pearson M."/>
            <person name="Priest M."/>
            <person name="Roberts A."/>
            <person name="Saif S."/>
            <person name="Shea T."/>
            <person name="Sisk P."/>
            <person name="Stolte C."/>
            <person name="Sykes S."/>
            <person name="Wortman J."/>
            <person name="Nusbaum C."/>
            <person name="Birren B."/>
        </authorList>
    </citation>
    <scope>NUCLEOTIDE SEQUENCE [LARGE SCALE GENOMIC DNA]</scope>
    <source>
        <strain evidence="9 10">ATCC 51366</strain>
    </source>
</reference>
<evidence type="ECO:0000256" key="5">
    <source>
        <dbReference type="ARBA" id="ARBA00023163"/>
    </source>
</evidence>
<evidence type="ECO:0000313" key="10">
    <source>
        <dbReference type="Proteomes" id="UP000004191"/>
    </source>
</evidence>
<dbReference type="HOGENOM" id="CLU_013442_5_1_9"/>
<dbReference type="SUPFAM" id="SSF63520">
    <property type="entry name" value="PTS-regulatory domain, PRD"/>
    <property type="match status" value="2"/>
</dbReference>
<dbReference type="PANTHER" id="PTHR30185:SF13">
    <property type="entry name" value="LICABCH OPERON REGULATOR-RELATED"/>
    <property type="match status" value="1"/>
</dbReference>
<dbReference type="InterPro" id="IPR036095">
    <property type="entry name" value="PTS_EIIB-like_sf"/>
</dbReference>
<dbReference type="CDD" id="cd05568">
    <property type="entry name" value="PTS_IIB_bgl_like"/>
    <property type="match status" value="1"/>
</dbReference>
<dbReference type="Pfam" id="PF00874">
    <property type="entry name" value="PRD"/>
    <property type="match status" value="2"/>
</dbReference>
<dbReference type="InterPro" id="IPR036634">
    <property type="entry name" value="PRD_sf"/>
</dbReference>
<dbReference type="InterPro" id="IPR002178">
    <property type="entry name" value="PTS_EIIA_type-2_dom"/>
</dbReference>
<dbReference type="eggNOG" id="COG3711">
    <property type="taxonomic scope" value="Bacteria"/>
</dbReference>
<dbReference type="PROSITE" id="PS51099">
    <property type="entry name" value="PTS_EIIB_TYPE_2"/>
    <property type="match status" value="1"/>
</dbReference>